<dbReference type="SUPFAM" id="SSF51069">
    <property type="entry name" value="Carbonic anhydrase"/>
    <property type="match status" value="1"/>
</dbReference>
<accession>A0AAN7P5E4</accession>
<reference evidence="4" key="1">
    <citation type="submission" date="2023-01" db="EMBL/GenBank/DDBJ databases">
        <title>Key to firefly adult light organ development and bioluminescence: homeobox transcription factors regulate luciferase expression and transportation to peroxisome.</title>
        <authorList>
            <person name="Fu X."/>
        </authorList>
    </citation>
    <scope>NUCLEOTIDE SEQUENCE [LARGE SCALE GENOMIC DNA]</scope>
</reference>
<evidence type="ECO:0000259" key="2">
    <source>
        <dbReference type="PROSITE" id="PS51144"/>
    </source>
</evidence>
<dbReference type="EMBL" id="JARPUR010000004">
    <property type="protein sequence ID" value="KAK4877329.1"/>
    <property type="molecule type" value="Genomic_DNA"/>
</dbReference>
<keyword evidence="4" id="KW-1185">Reference proteome</keyword>
<proteinExistence type="inferred from homology"/>
<dbReference type="SMART" id="SM01057">
    <property type="entry name" value="Carb_anhydrase"/>
    <property type="match status" value="1"/>
</dbReference>
<protein>
    <recommendedName>
        <fullName evidence="2">Alpha-carbonic anhydrase domain-containing protein</fullName>
    </recommendedName>
</protein>
<dbReference type="Pfam" id="PF00194">
    <property type="entry name" value="Carb_anhydrase"/>
    <property type="match status" value="1"/>
</dbReference>
<feature type="domain" description="Alpha-carbonic anhydrase" evidence="2">
    <location>
        <begin position="5"/>
        <end position="246"/>
    </location>
</feature>
<organism evidence="3 4">
    <name type="scientific">Aquatica leii</name>
    <dbReference type="NCBI Taxonomy" id="1421715"/>
    <lineage>
        <taxon>Eukaryota</taxon>
        <taxon>Metazoa</taxon>
        <taxon>Ecdysozoa</taxon>
        <taxon>Arthropoda</taxon>
        <taxon>Hexapoda</taxon>
        <taxon>Insecta</taxon>
        <taxon>Pterygota</taxon>
        <taxon>Neoptera</taxon>
        <taxon>Endopterygota</taxon>
        <taxon>Coleoptera</taxon>
        <taxon>Polyphaga</taxon>
        <taxon>Elateriformia</taxon>
        <taxon>Elateroidea</taxon>
        <taxon>Lampyridae</taxon>
        <taxon>Luciolinae</taxon>
        <taxon>Aquatica</taxon>
    </lineage>
</organism>
<comment type="similarity">
    <text evidence="1">Belongs to the alpha-carbonic anhydrase family.</text>
</comment>
<evidence type="ECO:0000313" key="4">
    <source>
        <dbReference type="Proteomes" id="UP001353858"/>
    </source>
</evidence>
<comment type="caution">
    <text evidence="3">The sequence shown here is derived from an EMBL/GenBank/DDBJ whole genome shotgun (WGS) entry which is preliminary data.</text>
</comment>
<evidence type="ECO:0000313" key="3">
    <source>
        <dbReference type="EMBL" id="KAK4877329.1"/>
    </source>
</evidence>
<dbReference type="CDD" id="cd00326">
    <property type="entry name" value="alpha_CA"/>
    <property type="match status" value="1"/>
</dbReference>
<dbReference type="GO" id="GO:0005737">
    <property type="term" value="C:cytoplasm"/>
    <property type="evidence" value="ECO:0007669"/>
    <property type="project" value="TreeGrafter"/>
</dbReference>
<evidence type="ECO:0000256" key="1">
    <source>
        <dbReference type="ARBA" id="ARBA00010718"/>
    </source>
</evidence>
<name>A0AAN7P5E4_9COLE</name>
<dbReference type="PANTHER" id="PTHR18952:SF124">
    <property type="entry name" value="CARBONIC ANHYDRASE 7"/>
    <property type="match status" value="1"/>
</dbReference>
<dbReference type="PANTHER" id="PTHR18952">
    <property type="entry name" value="CARBONIC ANHYDRASE"/>
    <property type="match status" value="1"/>
</dbReference>
<gene>
    <name evidence="3" type="ORF">RN001_009835</name>
</gene>
<dbReference type="Proteomes" id="UP001353858">
    <property type="component" value="Unassembled WGS sequence"/>
</dbReference>
<dbReference type="GO" id="GO:0004089">
    <property type="term" value="F:carbonate dehydratase activity"/>
    <property type="evidence" value="ECO:0007669"/>
    <property type="project" value="InterPro"/>
</dbReference>
<dbReference type="GO" id="GO:0008270">
    <property type="term" value="F:zinc ion binding"/>
    <property type="evidence" value="ECO:0007669"/>
    <property type="project" value="InterPro"/>
</dbReference>
<dbReference type="Gene3D" id="3.10.200.10">
    <property type="entry name" value="Alpha carbonic anhydrase"/>
    <property type="match status" value="1"/>
</dbReference>
<sequence length="248" mass="29102">MEKKIEFHFSKCPKTCEEPKRQSPININSLSVDHRQECPLIWSPGYLQTPSAVYIQDKPQTLQVTVTQEEPLYVTSKLVYSNPYYFKYINFHLGYQDANGSEHQIDGQTYPIEMQVVHQQNTAKYLQSYLIISYFFELRNMYYWGFKKLLEVALLAVKQPYSKIPVKPFPLKELVYTPSFSYYTYNGSSTTSPYEENVLWAVSAMPLPICNNQLNVFKKLCKKEKSLRNNFRDIQENNFRAVTYVSNV</sequence>
<dbReference type="AlphaFoldDB" id="A0AAN7P5E4"/>
<dbReference type="InterPro" id="IPR001148">
    <property type="entry name" value="CA_dom"/>
</dbReference>
<dbReference type="InterPro" id="IPR036398">
    <property type="entry name" value="CA_dom_sf"/>
</dbReference>
<dbReference type="InterPro" id="IPR023561">
    <property type="entry name" value="Carbonic_anhydrase_a-class"/>
</dbReference>
<dbReference type="PROSITE" id="PS51144">
    <property type="entry name" value="ALPHA_CA_2"/>
    <property type="match status" value="1"/>
</dbReference>